<proteinExistence type="predicted"/>
<dbReference type="EMBL" id="JBHFFA010000001">
    <property type="protein sequence ID" value="KAL2653142.1"/>
    <property type="molecule type" value="Genomic_DNA"/>
</dbReference>
<gene>
    <name evidence="1" type="ORF">R1flu_021270</name>
</gene>
<dbReference type="AlphaFoldDB" id="A0ABD1ZPF2"/>
<comment type="caution">
    <text evidence="1">The sequence shown here is derived from an EMBL/GenBank/DDBJ whole genome shotgun (WGS) entry which is preliminary data.</text>
</comment>
<reference evidence="1 2" key="1">
    <citation type="submission" date="2024-09" db="EMBL/GenBank/DDBJ databases">
        <title>Chromosome-scale assembly of Riccia fluitans.</title>
        <authorList>
            <person name="Paukszto L."/>
            <person name="Sawicki J."/>
            <person name="Karawczyk K."/>
            <person name="Piernik-Szablinska J."/>
            <person name="Szczecinska M."/>
            <person name="Mazdziarz M."/>
        </authorList>
    </citation>
    <scope>NUCLEOTIDE SEQUENCE [LARGE SCALE GENOMIC DNA]</scope>
    <source>
        <strain evidence="1">Rf_01</strain>
        <tissue evidence="1">Aerial parts of the thallus</tissue>
    </source>
</reference>
<dbReference type="Proteomes" id="UP001605036">
    <property type="component" value="Unassembled WGS sequence"/>
</dbReference>
<evidence type="ECO:0000313" key="2">
    <source>
        <dbReference type="Proteomes" id="UP001605036"/>
    </source>
</evidence>
<evidence type="ECO:0000313" key="1">
    <source>
        <dbReference type="EMBL" id="KAL2653142.1"/>
    </source>
</evidence>
<name>A0ABD1ZPF2_9MARC</name>
<protein>
    <submittedName>
        <fullName evidence="1">Uncharacterized protein</fullName>
    </submittedName>
</protein>
<keyword evidence="2" id="KW-1185">Reference proteome</keyword>
<accession>A0ABD1ZPF2</accession>
<sequence length="154" mass="17693">MPTQVKIEQLHRIALFDGEVELTPNSRPAWMRVMEQQTKFVRYRGPKPDELSSLEFWTLHHYGILPYYMRMEVDIIPSTVFFSMIGNSGIARSEGGSTKQLVLRGVNGREVVVTPTLIRRAFGISPDAINDERGRVLHPNLSAMRFYEVEEKDV</sequence>
<organism evidence="1 2">
    <name type="scientific">Riccia fluitans</name>
    <dbReference type="NCBI Taxonomy" id="41844"/>
    <lineage>
        <taxon>Eukaryota</taxon>
        <taxon>Viridiplantae</taxon>
        <taxon>Streptophyta</taxon>
        <taxon>Embryophyta</taxon>
        <taxon>Marchantiophyta</taxon>
        <taxon>Marchantiopsida</taxon>
        <taxon>Marchantiidae</taxon>
        <taxon>Marchantiales</taxon>
        <taxon>Ricciaceae</taxon>
        <taxon>Riccia</taxon>
    </lineage>
</organism>